<dbReference type="PANTHER" id="PTHR45823:SF1">
    <property type="entry name" value="T-SNARE COILED-COIL HOMOLOGY DOMAIN-CONTAINING PROTEIN"/>
    <property type="match status" value="1"/>
</dbReference>
<reference evidence="3 4" key="2">
    <citation type="submission" date="2019-01" db="EMBL/GenBank/DDBJ databases">
        <title>The decoding of complex shrimp genome reveals the adaptation for benthos swimmer, frequently molting mechanism and breeding impact on genome.</title>
        <authorList>
            <person name="Sun Y."/>
            <person name="Gao Y."/>
            <person name="Yu Y."/>
        </authorList>
    </citation>
    <scope>NUCLEOTIDE SEQUENCE [LARGE SCALE GENOMIC DNA]</scope>
    <source>
        <tissue evidence="3">Muscle</tissue>
    </source>
</reference>
<dbReference type="AlphaFoldDB" id="A0A423T460"/>
<reference evidence="3 4" key="1">
    <citation type="submission" date="2018-04" db="EMBL/GenBank/DDBJ databases">
        <authorList>
            <person name="Zhang X."/>
            <person name="Yuan J."/>
            <person name="Li F."/>
            <person name="Xiang J."/>
        </authorList>
    </citation>
    <scope>NUCLEOTIDE SEQUENCE [LARGE SCALE GENOMIC DNA]</scope>
    <source>
        <tissue evidence="3">Muscle</tissue>
    </source>
</reference>
<dbReference type="OrthoDB" id="6382106at2759"/>
<feature type="compositionally biased region" description="Basic and acidic residues" evidence="2">
    <location>
        <begin position="1"/>
        <end position="12"/>
    </location>
</feature>
<evidence type="ECO:0000256" key="1">
    <source>
        <dbReference type="SAM" id="Coils"/>
    </source>
</evidence>
<dbReference type="Proteomes" id="UP000283509">
    <property type="component" value="Unassembled WGS sequence"/>
</dbReference>
<evidence type="ECO:0000313" key="4">
    <source>
        <dbReference type="Proteomes" id="UP000283509"/>
    </source>
</evidence>
<feature type="region of interest" description="Disordered" evidence="2">
    <location>
        <begin position="1"/>
        <end position="35"/>
    </location>
</feature>
<evidence type="ECO:0000256" key="2">
    <source>
        <dbReference type="SAM" id="MobiDB-lite"/>
    </source>
</evidence>
<keyword evidence="4" id="KW-1185">Reference proteome</keyword>
<comment type="caution">
    <text evidence="3">The sequence shown here is derived from an EMBL/GenBank/DDBJ whole genome shotgun (WGS) entry which is preliminary data.</text>
</comment>
<dbReference type="EMBL" id="QCYY01002315">
    <property type="protein sequence ID" value="ROT71290.1"/>
    <property type="molecule type" value="Genomic_DNA"/>
</dbReference>
<proteinExistence type="predicted"/>
<organism evidence="3 4">
    <name type="scientific">Penaeus vannamei</name>
    <name type="common">Whiteleg shrimp</name>
    <name type="synonym">Litopenaeus vannamei</name>
    <dbReference type="NCBI Taxonomy" id="6689"/>
    <lineage>
        <taxon>Eukaryota</taxon>
        <taxon>Metazoa</taxon>
        <taxon>Ecdysozoa</taxon>
        <taxon>Arthropoda</taxon>
        <taxon>Crustacea</taxon>
        <taxon>Multicrustacea</taxon>
        <taxon>Malacostraca</taxon>
        <taxon>Eumalacostraca</taxon>
        <taxon>Eucarida</taxon>
        <taxon>Decapoda</taxon>
        <taxon>Dendrobranchiata</taxon>
        <taxon>Penaeoidea</taxon>
        <taxon>Penaeidae</taxon>
        <taxon>Penaeus</taxon>
    </lineage>
</organism>
<name>A0A423T460_PENVA</name>
<feature type="coiled-coil region" evidence="1">
    <location>
        <begin position="47"/>
        <end position="82"/>
    </location>
</feature>
<feature type="region of interest" description="Disordered" evidence="2">
    <location>
        <begin position="167"/>
        <end position="200"/>
    </location>
</feature>
<dbReference type="PANTHER" id="PTHR45823">
    <property type="entry name" value="T-SNARE COILED-COIL HOMOLOGY DOMAIN-CONTAINING PROTEIN"/>
    <property type="match status" value="1"/>
</dbReference>
<feature type="compositionally biased region" description="Pro residues" evidence="2">
    <location>
        <begin position="189"/>
        <end position="200"/>
    </location>
</feature>
<evidence type="ECO:0000313" key="3">
    <source>
        <dbReference type="EMBL" id="ROT71290.1"/>
    </source>
</evidence>
<protein>
    <submittedName>
        <fullName evidence="3">Uncharacterized protein</fullName>
    </submittedName>
</protein>
<accession>A0A423T460</accession>
<sequence length="395" mass="44203">MADNMADDRTEGTQEMAGEQVVPTRQAAGTPPPSSLVVTGVDLDTIIRLLSQTRETMERQAVQATEERAQQAAQQLQATSELKYTLKAELDAMESRVRDYTNDVCARVKWEIKMEVEEPLQAMKHQLAAVTRDVEAYRQMMASSAVLTSVQGQVLVEGNTAPWALREQDPPEVAPTPWSQQEAEEEGPSAPPLFPSPPPSTKCIPKDQLGITDVARAAMIDKRLAEYDGKVSWNAFQAQFETVARRQGWNDEEKAYQLVISLKGAAVEVLEHLTVAQMRSYTCVVRALQRRFGRRQQPEVYRAQLKTRTRRRDESLPQLAQDIEVLVRGAYPMATEETIDMLAKDSFVDALNDKQLQVHVKQAGPHNVQEALARAAELRLSCSRHAKLLQGRDDT</sequence>
<keyword evidence="1" id="KW-0175">Coiled coil</keyword>
<gene>
    <name evidence="3" type="ORF">C7M84_010395</name>
</gene>